<protein>
    <recommendedName>
        <fullName evidence="11">Somatostatin/Cortistatin C-terminal domain-containing protein</fullName>
    </recommendedName>
</protein>
<dbReference type="GeneID" id="108432497"/>
<dbReference type="RefSeq" id="XP_017561851.1">
    <property type="nucleotide sequence ID" value="XM_017706362.2"/>
</dbReference>
<feature type="disulfide bond" evidence="9">
    <location>
        <begin position="109"/>
        <end position="120"/>
    </location>
</feature>
<dbReference type="RefSeq" id="XP_017561860.1">
    <property type="nucleotide sequence ID" value="XM_017706371.2"/>
</dbReference>
<evidence type="ECO:0000256" key="6">
    <source>
        <dbReference type="ARBA" id="ARBA00022702"/>
    </source>
</evidence>
<feature type="chain" id="PRO_5017394685" description="Somatostatin/Cortistatin C-terminal domain-containing protein" evidence="10">
    <location>
        <begin position="42"/>
        <end position="122"/>
    </location>
</feature>
<sequence length="122" mass="13171">MALAVGGTSCGGADGGMFIMRMLLSLVPLLLIAWSGTSTDALPVENKLPQSNEVLTKEQKDLLIKIMSDLAELNMTVKDLGALDLEQLLSGKLGERSVFGLPAQEKSPCKNFFWKTFSACQH</sequence>
<dbReference type="InterPro" id="IPR004250">
    <property type="entry name" value="Somatostatin"/>
</dbReference>
<feature type="domain" description="Somatostatin/Cortistatin C-terminal" evidence="11">
    <location>
        <begin position="104"/>
        <end position="120"/>
    </location>
</feature>
<name>A0A3B4EEJ2_PYGNA</name>
<keyword evidence="7 10" id="KW-0732">Signal</keyword>
<evidence type="ECO:0000256" key="3">
    <source>
        <dbReference type="ARBA" id="ARBA00008327"/>
    </source>
</evidence>
<dbReference type="Proteomes" id="UP001501920">
    <property type="component" value="Chromosome 9"/>
</dbReference>
<reference evidence="12 13" key="1">
    <citation type="submission" date="2020-10" db="EMBL/GenBank/DDBJ databases">
        <title>Pygocentrus nattereri (red-bellied piranha) genome, fPygNat1, primary haplotype.</title>
        <authorList>
            <person name="Myers G."/>
            <person name="Meyer A."/>
            <person name="Karagic N."/>
            <person name="Pippel M."/>
            <person name="Winkler S."/>
            <person name="Tracey A."/>
            <person name="Wood J."/>
            <person name="Formenti G."/>
            <person name="Howe K."/>
            <person name="Fedrigo O."/>
            <person name="Jarvis E.D."/>
        </authorList>
    </citation>
    <scope>NUCLEOTIDE SEQUENCE [LARGE SCALE GENOMIC DNA]</scope>
</reference>
<keyword evidence="13" id="KW-1185">Reference proteome</keyword>
<dbReference type="GO" id="GO:0030334">
    <property type="term" value="P:regulation of cell migration"/>
    <property type="evidence" value="ECO:0007669"/>
    <property type="project" value="TreeGrafter"/>
</dbReference>
<dbReference type="GO" id="GO:0001664">
    <property type="term" value="F:G protein-coupled receptor binding"/>
    <property type="evidence" value="ECO:0007669"/>
    <property type="project" value="TreeGrafter"/>
</dbReference>
<evidence type="ECO:0000259" key="11">
    <source>
        <dbReference type="Pfam" id="PF03002"/>
    </source>
</evidence>
<keyword evidence="5" id="KW-0165">Cleavage on pair of basic residues</keyword>
<proteinExistence type="inferred from homology"/>
<comment type="similarity">
    <text evidence="3">Belongs to the somatostatin family.</text>
</comment>
<evidence type="ECO:0000256" key="9">
    <source>
        <dbReference type="PIRSR" id="PIRSR001814-1"/>
    </source>
</evidence>
<evidence type="ECO:0000256" key="2">
    <source>
        <dbReference type="ARBA" id="ARBA00004613"/>
    </source>
</evidence>
<dbReference type="GO" id="GO:0007193">
    <property type="term" value="P:adenylate cyclase-inhibiting G protein-coupled receptor signaling pathway"/>
    <property type="evidence" value="ECO:0007669"/>
    <property type="project" value="TreeGrafter"/>
</dbReference>
<evidence type="ECO:0000313" key="12">
    <source>
        <dbReference type="Ensembl" id="ENSPNAP00000033646.1"/>
    </source>
</evidence>
<dbReference type="Ensembl" id="ENSPNAT00000038069.2">
    <property type="protein sequence ID" value="ENSPNAP00000033646.1"/>
    <property type="gene ID" value="ENSPNAG00000022414.2"/>
</dbReference>
<dbReference type="CTD" id="135235376"/>
<evidence type="ECO:0000313" key="13">
    <source>
        <dbReference type="Proteomes" id="UP001501920"/>
    </source>
</evidence>
<dbReference type="InterPro" id="IPR018142">
    <property type="entry name" value="Somatostatin/Cortistatin_C"/>
</dbReference>
<evidence type="ECO:0000256" key="4">
    <source>
        <dbReference type="ARBA" id="ARBA00022525"/>
    </source>
</evidence>
<dbReference type="PANTHER" id="PTHR10558">
    <property type="entry name" value="SOMATOSTATIN"/>
    <property type="match status" value="1"/>
</dbReference>
<dbReference type="GeneTree" id="ENSGT01110000267503"/>
<dbReference type="AlphaFoldDB" id="A0A3B4EEJ2"/>
<comment type="subcellular location">
    <subcellularLocation>
        <location evidence="2">Secreted</location>
    </subcellularLocation>
</comment>
<organism evidence="12 13">
    <name type="scientific">Pygocentrus nattereri</name>
    <name type="common">Red-bellied piranha</name>
    <dbReference type="NCBI Taxonomy" id="42514"/>
    <lineage>
        <taxon>Eukaryota</taxon>
        <taxon>Metazoa</taxon>
        <taxon>Chordata</taxon>
        <taxon>Craniata</taxon>
        <taxon>Vertebrata</taxon>
        <taxon>Euteleostomi</taxon>
        <taxon>Actinopterygii</taxon>
        <taxon>Neopterygii</taxon>
        <taxon>Teleostei</taxon>
        <taxon>Ostariophysi</taxon>
        <taxon>Characiformes</taxon>
        <taxon>Characoidei</taxon>
        <taxon>Pygocentrus</taxon>
    </lineage>
</organism>
<dbReference type="PIRSF" id="PIRSF001814">
    <property type="entry name" value="Somatostatin"/>
    <property type="match status" value="1"/>
</dbReference>
<keyword evidence="4" id="KW-0964">Secreted</keyword>
<comment type="function">
    <text evidence="1">Somatostatin inhibits the release of somatotropin.</text>
</comment>
<keyword evidence="8 9" id="KW-1015">Disulfide bond</keyword>
<evidence type="ECO:0000256" key="5">
    <source>
        <dbReference type="ARBA" id="ARBA00022685"/>
    </source>
</evidence>
<dbReference type="GO" id="GO:0005615">
    <property type="term" value="C:extracellular space"/>
    <property type="evidence" value="ECO:0007669"/>
    <property type="project" value="TreeGrafter"/>
</dbReference>
<keyword evidence="6" id="KW-0372">Hormone</keyword>
<reference evidence="12" key="3">
    <citation type="submission" date="2025-09" db="UniProtKB">
        <authorList>
            <consortium name="Ensembl"/>
        </authorList>
    </citation>
    <scope>IDENTIFICATION</scope>
</reference>
<dbReference type="OrthoDB" id="9438385at2759"/>
<reference evidence="12" key="2">
    <citation type="submission" date="2025-08" db="UniProtKB">
        <authorList>
            <consortium name="Ensembl"/>
        </authorList>
    </citation>
    <scope>IDENTIFICATION</scope>
</reference>
<evidence type="ECO:0000256" key="8">
    <source>
        <dbReference type="ARBA" id="ARBA00023157"/>
    </source>
</evidence>
<dbReference type="Pfam" id="PF03002">
    <property type="entry name" value="Somatostatin"/>
    <property type="match status" value="1"/>
</dbReference>
<dbReference type="PANTHER" id="PTHR10558:SF1">
    <property type="entry name" value="CORTISTATIN"/>
    <property type="match status" value="1"/>
</dbReference>
<dbReference type="GO" id="GO:0005184">
    <property type="term" value="F:neuropeptide hormone activity"/>
    <property type="evidence" value="ECO:0007669"/>
    <property type="project" value="TreeGrafter"/>
</dbReference>
<evidence type="ECO:0000256" key="7">
    <source>
        <dbReference type="ARBA" id="ARBA00022729"/>
    </source>
</evidence>
<dbReference type="RefSeq" id="XP_017561870.1">
    <property type="nucleotide sequence ID" value="XM_017706381.2"/>
</dbReference>
<dbReference type="STRING" id="42514.ENSPNAP00000033646"/>
<feature type="signal peptide" evidence="10">
    <location>
        <begin position="1"/>
        <end position="41"/>
    </location>
</feature>
<dbReference type="RefSeq" id="XP_017561842.1">
    <property type="nucleotide sequence ID" value="XM_017706353.2"/>
</dbReference>
<accession>A0A3B4EEJ2</accession>
<evidence type="ECO:0000256" key="1">
    <source>
        <dbReference type="ARBA" id="ARBA00003524"/>
    </source>
</evidence>
<dbReference type="OMA" id="GMFIMRM"/>
<evidence type="ECO:0000256" key="10">
    <source>
        <dbReference type="SAM" id="SignalP"/>
    </source>
</evidence>